<protein>
    <submittedName>
        <fullName evidence="1">Uncharacterized protein</fullName>
    </submittedName>
</protein>
<accession>A0A7D7LHT0</accession>
<reference evidence="2" key="1">
    <citation type="submission" date="2020-06" db="EMBL/GenBank/DDBJ databases">
        <title>Nostoc edaphicum CCNP1411 genome.</title>
        <authorList>
            <person name="Fidor A."/>
            <person name="Grabski M."/>
            <person name="Gawor J."/>
            <person name="Gromadka R."/>
            <person name="Wegrzyn G."/>
            <person name="Mazur-Marzec H."/>
        </authorList>
    </citation>
    <scope>NUCLEOTIDE SEQUENCE [LARGE SCALE GENOMIC DNA]</scope>
    <source>
        <strain evidence="2">CCNP1411</strain>
    </source>
</reference>
<evidence type="ECO:0000313" key="2">
    <source>
        <dbReference type="Proteomes" id="UP000514713"/>
    </source>
</evidence>
<name>A0A7D7LHT0_9NOSO</name>
<evidence type="ECO:0000313" key="1">
    <source>
        <dbReference type="EMBL" id="QMS92374.1"/>
    </source>
</evidence>
<dbReference type="KEGG" id="ned:HUN01_34065"/>
<dbReference type="RefSeq" id="WP_194367993.1">
    <property type="nucleotide sequence ID" value="NZ_CP054698.1"/>
</dbReference>
<sequence>MKFVKLSEFAHPTPLEVRSPDIIKVNCLMSAIADLVATVLKVKCDRKRKT</sequence>
<dbReference type="Proteomes" id="UP000514713">
    <property type="component" value="Chromosome"/>
</dbReference>
<dbReference type="AlphaFoldDB" id="A0A7D7LHT0"/>
<dbReference type="EMBL" id="CP054698">
    <property type="protein sequence ID" value="QMS92374.1"/>
    <property type="molecule type" value="Genomic_DNA"/>
</dbReference>
<organism evidence="1 2">
    <name type="scientific">Nostoc edaphicum CCNP1411</name>
    <dbReference type="NCBI Taxonomy" id="1472755"/>
    <lineage>
        <taxon>Bacteria</taxon>
        <taxon>Bacillati</taxon>
        <taxon>Cyanobacteriota</taxon>
        <taxon>Cyanophyceae</taxon>
        <taxon>Nostocales</taxon>
        <taxon>Nostocaceae</taxon>
        <taxon>Nostoc</taxon>
    </lineage>
</organism>
<proteinExistence type="predicted"/>
<gene>
    <name evidence="1" type="ORF">HUN01_34065</name>
</gene>
<keyword evidence="2" id="KW-1185">Reference proteome</keyword>